<gene>
    <name evidence="1" type="ORF">C7Y47_11345</name>
</gene>
<reference evidence="1 2" key="1">
    <citation type="submission" date="2018-03" db="EMBL/GenBank/DDBJ databases">
        <title>Aerobic endospore-forming bacteria genome sequencing and assembly.</title>
        <authorList>
            <person name="Cavalcante D.A."/>
            <person name="Driks A."/>
            <person name="Putonti C."/>
            <person name="De-Souza M.T."/>
        </authorList>
    </citation>
    <scope>NUCLEOTIDE SEQUENCE [LARGE SCALE GENOMIC DNA]</scope>
    <source>
        <strain evidence="1 2">SDF0037</strain>
    </source>
</reference>
<proteinExistence type="predicted"/>
<dbReference type="RefSeq" id="WP_142508884.1">
    <property type="nucleotide sequence ID" value="NZ_SADV01000007.1"/>
</dbReference>
<dbReference type="OrthoDB" id="2943435at2"/>
<organism evidence="1 2">
    <name type="scientific">Lysinibacillus sphaericus</name>
    <name type="common">Bacillus sphaericus</name>
    <dbReference type="NCBI Taxonomy" id="1421"/>
    <lineage>
        <taxon>Bacteria</taxon>
        <taxon>Bacillati</taxon>
        <taxon>Bacillota</taxon>
        <taxon>Bacilli</taxon>
        <taxon>Bacillales</taxon>
        <taxon>Bacillaceae</taxon>
        <taxon>Lysinibacillus</taxon>
    </lineage>
</organism>
<dbReference type="EMBL" id="SADV01000007">
    <property type="protein sequence ID" value="TQR33626.1"/>
    <property type="molecule type" value="Genomic_DNA"/>
</dbReference>
<accession>A0A544UK40</accession>
<evidence type="ECO:0000313" key="2">
    <source>
        <dbReference type="Proteomes" id="UP000317944"/>
    </source>
</evidence>
<protein>
    <submittedName>
        <fullName evidence="1">Uncharacterized protein</fullName>
    </submittedName>
</protein>
<evidence type="ECO:0000313" key="1">
    <source>
        <dbReference type="EMBL" id="TQR33626.1"/>
    </source>
</evidence>
<dbReference type="Proteomes" id="UP000317944">
    <property type="component" value="Unassembled WGS sequence"/>
</dbReference>
<sequence>MFFKRRGDGKLNMVIVFEEQVVKKTEQKLKQTLAKLKEDVHLQQRFREVTDLSSTLERYKVIIEDFHINKEDRDKRIAERNELLEKHDIIYSELILEGFEDSWITTIVKHEMENLKKVTKDAREEACKEHFGKADIEDIDIMDDRFDLVLQQMQRAKNKYIKGN</sequence>
<name>A0A544UK40_LYSSH</name>
<dbReference type="AlphaFoldDB" id="A0A544UK40"/>
<comment type="caution">
    <text evidence="1">The sequence shown here is derived from an EMBL/GenBank/DDBJ whole genome shotgun (WGS) entry which is preliminary data.</text>
</comment>